<evidence type="ECO:0000256" key="6">
    <source>
        <dbReference type="SAM" id="Coils"/>
    </source>
</evidence>
<evidence type="ECO:0000256" key="2">
    <source>
        <dbReference type="ARBA" id="ARBA00022741"/>
    </source>
</evidence>
<organism evidence="8">
    <name type="scientific">Siphoviridae sp. ctaDn21</name>
    <dbReference type="NCBI Taxonomy" id="2825563"/>
    <lineage>
        <taxon>Viruses</taxon>
        <taxon>Duplodnaviria</taxon>
        <taxon>Heunggongvirae</taxon>
        <taxon>Uroviricota</taxon>
        <taxon>Caudoviricetes</taxon>
    </lineage>
</organism>
<dbReference type="PRINTS" id="PR00142">
    <property type="entry name" value="RECA"/>
</dbReference>
<evidence type="ECO:0000256" key="5">
    <source>
        <dbReference type="ARBA" id="ARBA00023172"/>
    </source>
</evidence>
<dbReference type="GO" id="GO:0008094">
    <property type="term" value="F:ATP-dependent activity, acting on DNA"/>
    <property type="evidence" value="ECO:0007669"/>
    <property type="project" value="InterPro"/>
</dbReference>
<evidence type="ECO:0000313" key="8">
    <source>
        <dbReference type="EMBL" id="DAF98264.1"/>
    </source>
</evidence>
<keyword evidence="6" id="KW-0175">Coiled coil</keyword>
<dbReference type="Pfam" id="PF00154">
    <property type="entry name" value="RecA_N"/>
    <property type="match status" value="2"/>
</dbReference>
<dbReference type="Gene3D" id="3.30.250.10">
    <property type="entry name" value="RecA protein, C-terminal domain"/>
    <property type="match status" value="1"/>
</dbReference>
<feature type="coiled-coil region" evidence="6">
    <location>
        <begin position="78"/>
        <end position="112"/>
    </location>
</feature>
<dbReference type="GO" id="GO:0006310">
    <property type="term" value="P:DNA recombination"/>
    <property type="evidence" value="ECO:0007669"/>
    <property type="project" value="UniProtKB-KW"/>
</dbReference>
<comment type="similarity">
    <text evidence="1">Belongs to the RecA family.</text>
</comment>
<dbReference type="Gene3D" id="3.40.50.300">
    <property type="entry name" value="P-loop containing nucleotide triphosphate hydrolases"/>
    <property type="match status" value="1"/>
</dbReference>
<protein>
    <submittedName>
        <fullName evidence="8">Protein recA</fullName>
    </submittedName>
</protein>
<evidence type="ECO:0000256" key="4">
    <source>
        <dbReference type="ARBA" id="ARBA00023125"/>
    </source>
</evidence>
<dbReference type="GO" id="GO:0006281">
    <property type="term" value="P:DNA repair"/>
    <property type="evidence" value="ECO:0007669"/>
    <property type="project" value="InterPro"/>
</dbReference>
<sequence>MKLEQIMQDWNKDSKALVAVHGLERENLPRIPFSTPIMNFQTYGGLPRKRVIEFFGPESSGKTTSALDIVKNAQYIFQEEWEQLQEELNAQLEELQNAKGSNKTKIKEIQMRLDAHKEPLKIVYLDLENTLDTDWAKKLGVDVDNLWIVRPEHNSAEEILQYVIDMYDTGEVGLIVLDSLPYMVSQNLLDEELTKKAYAGISAPLTEFSRKVTPYLTKYNAIFLGINQIREDLNSMYSTYSTPGGKMWKHACAVRIKFRKGDFIDEKGEKVNRSARNPAGNMVEAFVEKTKAFKPDRKLVQYTLSYHEGIQVESDLVDVAIEYGFVNKTGAWFSIVDPDTGEILEDENGDDLKFQGKSKIVQRLREDDQVFDDLMTCVHEAISYEEQ</sequence>
<keyword evidence="2" id="KW-0547">Nucleotide-binding</keyword>
<dbReference type="SUPFAM" id="SSF54752">
    <property type="entry name" value="RecA protein, C-terminal domain"/>
    <property type="match status" value="1"/>
</dbReference>
<reference evidence="8" key="1">
    <citation type="journal article" date="2021" name="Proc. Natl. Acad. Sci. U.S.A.">
        <title>A Catalog of Tens of Thousands of Viruses from Human Metagenomes Reveals Hidden Associations with Chronic Diseases.</title>
        <authorList>
            <person name="Tisza M.J."/>
            <person name="Buck C.B."/>
        </authorList>
    </citation>
    <scope>NUCLEOTIDE SEQUENCE</scope>
    <source>
        <strain evidence="8">CtaDn21</strain>
    </source>
</reference>
<evidence type="ECO:0000259" key="7">
    <source>
        <dbReference type="PROSITE" id="PS50163"/>
    </source>
</evidence>
<accession>A0A8S5UUU1</accession>
<dbReference type="PANTHER" id="PTHR45900">
    <property type="entry name" value="RECA"/>
    <property type="match status" value="1"/>
</dbReference>
<keyword evidence="5" id="KW-0233">DNA recombination</keyword>
<dbReference type="GO" id="GO:0005524">
    <property type="term" value="F:ATP binding"/>
    <property type="evidence" value="ECO:0007669"/>
    <property type="project" value="UniProtKB-KW"/>
</dbReference>
<keyword evidence="3" id="KW-0067">ATP-binding</keyword>
<dbReference type="EMBL" id="BK016144">
    <property type="protein sequence ID" value="DAF98264.1"/>
    <property type="molecule type" value="Genomic_DNA"/>
</dbReference>
<feature type="domain" description="RecA family profile 2" evidence="7">
    <location>
        <begin position="220"/>
        <end position="315"/>
    </location>
</feature>
<dbReference type="SUPFAM" id="SSF52540">
    <property type="entry name" value="P-loop containing nucleoside triphosphate hydrolases"/>
    <property type="match status" value="1"/>
</dbReference>
<dbReference type="GO" id="GO:0003697">
    <property type="term" value="F:single-stranded DNA binding"/>
    <property type="evidence" value="ECO:0007669"/>
    <property type="project" value="InterPro"/>
</dbReference>
<evidence type="ECO:0000256" key="1">
    <source>
        <dbReference type="ARBA" id="ARBA00009391"/>
    </source>
</evidence>
<keyword evidence="4" id="KW-0238">DNA-binding</keyword>
<dbReference type="InterPro" id="IPR023400">
    <property type="entry name" value="RecA_C_sf"/>
</dbReference>
<dbReference type="InterPro" id="IPR027417">
    <property type="entry name" value="P-loop_NTPase"/>
</dbReference>
<dbReference type="PANTHER" id="PTHR45900:SF1">
    <property type="entry name" value="MITOCHONDRIAL DNA REPAIR PROTEIN RECA HOMOLOG-RELATED"/>
    <property type="match status" value="1"/>
</dbReference>
<dbReference type="InterPro" id="IPR013765">
    <property type="entry name" value="DNA_recomb/repair_RecA"/>
</dbReference>
<dbReference type="InterPro" id="IPR020587">
    <property type="entry name" value="RecA_monomer-monomer_interface"/>
</dbReference>
<proteinExistence type="inferred from homology"/>
<evidence type="ECO:0000256" key="3">
    <source>
        <dbReference type="ARBA" id="ARBA00022840"/>
    </source>
</evidence>
<name>A0A8S5UUU1_9CAUD</name>
<dbReference type="InterPro" id="IPR049428">
    <property type="entry name" value="RecA-like_N"/>
</dbReference>
<dbReference type="PROSITE" id="PS50163">
    <property type="entry name" value="RECA_3"/>
    <property type="match status" value="1"/>
</dbReference>